<gene>
    <name evidence="2" type="ORF">V3330_11395</name>
</gene>
<evidence type="ECO:0000313" key="2">
    <source>
        <dbReference type="EMBL" id="MEJ8568231.1"/>
    </source>
</evidence>
<organism evidence="2 3">
    <name type="scientific">Elongatibacter sediminis</name>
    <dbReference type="NCBI Taxonomy" id="3119006"/>
    <lineage>
        <taxon>Bacteria</taxon>
        <taxon>Pseudomonadati</taxon>
        <taxon>Pseudomonadota</taxon>
        <taxon>Gammaproteobacteria</taxon>
        <taxon>Chromatiales</taxon>
        <taxon>Wenzhouxiangellaceae</taxon>
        <taxon>Elongatibacter</taxon>
    </lineage>
</organism>
<protein>
    <recommendedName>
        <fullName evidence="1">Acyl-protein synthetase LuxE domain-containing protein</fullName>
    </recommendedName>
</protein>
<dbReference type="AlphaFoldDB" id="A0AAW9REM7"/>
<dbReference type="Proteomes" id="UP001359886">
    <property type="component" value="Unassembled WGS sequence"/>
</dbReference>
<dbReference type="EMBL" id="JAZHOG010000007">
    <property type="protein sequence ID" value="MEJ8568231.1"/>
    <property type="molecule type" value="Genomic_DNA"/>
</dbReference>
<evidence type="ECO:0000313" key="3">
    <source>
        <dbReference type="Proteomes" id="UP001359886"/>
    </source>
</evidence>
<name>A0AAW9REM7_9GAMM</name>
<proteinExistence type="predicted"/>
<sequence length="349" mass="38889">MSQLLDERRPYGPRDNAEFLREMNELTRYHLDGCAHYRHICPMFQGADDRASLPWLHVGLFKQINLRTEAEGIHHERTLKSSATSSGVASRIALDRTSSQLQSASTLAILRDFVGDQMRPLLVLDSAKSLRARGEVSARIAAALSLRPLASEIQFLLEDADNPASLKWDLLEEKLHGHDSLLVYGFTWMLWLAWAAAEIPTSVRQALSGKRIHFVHSGGWKKLEAMQIEPEHFNDTLTSTLHAESAVTDFYGLVEQVGIIFPLCASGYRHPPVWADVLVRDPWTLAPLTSEPGQLQLMNTLPRGAPYHNVLTEDLGRLVPGECACGRSGTRFELIGRVPKAEIRGCANV</sequence>
<dbReference type="GO" id="GO:0047474">
    <property type="term" value="F:long-chain fatty acid--protein ligase activity"/>
    <property type="evidence" value="ECO:0007669"/>
    <property type="project" value="InterPro"/>
</dbReference>
<dbReference type="RefSeq" id="WP_354695552.1">
    <property type="nucleotide sequence ID" value="NZ_JAZHOG010000007.1"/>
</dbReference>
<dbReference type="InterPro" id="IPR007534">
    <property type="entry name" value="LuxE"/>
</dbReference>
<reference evidence="2 3" key="1">
    <citation type="submission" date="2024-02" db="EMBL/GenBank/DDBJ databases">
        <title>A novel Wenzhouxiangellaceae bacterium, isolated from coastal sediments.</title>
        <authorList>
            <person name="Du Z.-J."/>
            <person name="Ye Y.-Q."/>
            <person name="Zhang X.-Y."/>
        </authorList>
    </citation>
    <scope>NUCLEOTIDE SEQUENCE [LARGE SCALE GENOMIC DNA]</scope>
    <source>
        <strain evidence="2 3">CH-27</strain>
    </source>
</reference>
<accession>A0AAW9REM7</accession>
<comment type="caution">
    <text evidence="2">The sequence shown here is derived from an EMBL/GenBank/DDBJ whole genome shotgun (WGS) entry which is preliminary data.</text>
</comment>
<keyword evidence="3" id="KW-1185">Reference proteome</keyword>
<feature type="domain" description="Acyl-protein synthetase LuxE" evidence="1">
    <location>
        <begin position="27"/>
        <end position="349"/>
    </location>
</feature>
<evidence type="ECO:0000259" key="1">
    <source>
        <dbReference type="Pfam" id="PF04443"/>
    </source>
</evidence>
<dbReference type="Gene3D" id="3.40.50.12780">
    <property type="entry name" value="N-terminal domain of ligase-like"/>
    <property type="match status" value="1"/>
</dbReference>
<dbReference type="GO" id="GO:0008218">
    <property type="term" value="P:bioluminescence"/>
    <property type="evidence" value="ECO:0007669"/>
    <property type="project" value="InterPro"/>
</dbReference>
<dbReference type="InterPro" id="IPR042099">
    <property type="entry name" value="ANL_N_sf"/>
</dbReference>
<dbReference type="Pfam" id="PF04443">
    <property type="entry name" value="LuxE"/>
    <property type="match status" value="1"/>
</dbReference>